<comment type="caution">
    <text evidence="1">The sequence shown here is derived from an EMBL/GenBank/DDBJ whole genome shotgun (WGS) entry which is preliminary data.</text>
</comment>
<accession>A0ABU2HAZ9</accession>
<sequence length="175" mass="18903">MASVVLTADAVDDLRRIGPQAAPTVLRGILPLEDNPELGYPLGGELTGWRKLLVGQGSWRVIYHAVRDRRVDVGAVVATGAAADAQIHAEALRLVRSTRGGGSAVARLARTLERLGRRSREAVPLTADQPGQVVPQWLADRLVYTAGMPRLQVAALDLEQAVDRWTEFSSTFESS</sequence>
<reference evidence="2" key="1">
    <citation type="submission" date="2023-07" db="EMBL/GenBank/DDBJ databases">
        <title>Novel species in the genus Lipingzhangella isolated from Sambhar Salt Lake.</title>
        <authorList>
            <person name="Jiya N."/>
            <person name="Kajale S."/>
            <person name="Sharma A."/>
        </authorList>
    </citation>
    <scope>NUCLEOTIDE SEQUENCE [LARGE SCALE GENOMIC DNA]</scope>
    <source>
        <strain evidence="2">LS1_29</strain>
    </source>
</reference>
<dbReference type="Proteomes" id="UP001250214">
    <property type="component" value="Unassembled WGS sequence"/>
</dbReference>
<protein>
    <recommendedName>
        <fullName evidence="3">Type II toxin-antitoxin system RelE/ParE family toxin</fullName>
    </recommendedName>
</protein>
<dbReference type="Gene3D" id="3.30.2310.20">
    <property type="entry name" value="RelE-like"/>
    <property type="match status" value="1"/>
</dbReference>
<gene>
    <name evidence="1" type="ORF">RIF23_19550</name>
</gene>
<dbReference type="EMBL" id="JAVLVT010000012">
    <property type="protein sequence ID" value="MDS1272487.1"/>
    <property type="molecule type" value="Genomic_DNA"/>
</dbReference>
<dbReference type="InterPro" id="IPR035093">
    <property type="entry name" value="RelE/ParE_toxin_dom_sf"/>
</dbReference>
<proteinExistence type="predicted"/>
<keyword evidence="2" id="KW-1185">Reference proteome</keyword>
<dbReference type="SUPFAM" id="SSF143011">
    <property type="entry name" value="RelE-like"/>
    <property type="match status" value="1"/>
</dbReference>
<organism evidence="1 2">
    <name type="scientific">Lipingzhangella rawalii</name>
    <dbReference type="NCBI Taxonomy" id="2055835"/>
    <lineage>
        <taxon>Bacteria</taxon>
        <taxon>Bacillati</taxon>
        <taxon>Actinomycetota</taxon>
        <taxon>Actinomycetes</taxon>
        <taxon>Streptosporangiales</taxon>
        <taxon>Nocardiopsidaceae</taxon>
        <taxon>Lipingzhangella</taxon>
    </lineage>
</organism>
<evidence type="ECO:0008006" key="3">
    <source>
        <dbReference type="Google" id="ProtNLM"/>
    </source>
</evidence>
<evidence type="ECO:0000313" key="2">
    <source>
        <dbReference type="Proteomes" id="UP001250214"/>
    </source>
</evidence>
<name>A0ABU2HAZ9_9ACTN</name>
<evidence type="ECO:0000313" key="1">
    <source>
        <dbReference type="EMBL" id="MDS1272487.1"/>
    </source>
</evidence>
<dbReference type="RefSeq" id="WP_310914073.1">
    <property type="nucleotide sequence ID" value="NZ_JAVLVT010000012.1"/>
</dbReference>